<dbReference type="GO" id="GO:0016020">
    <property type="term" value="C:membrane"/>
    <property type="evidence" value="ECO:0007669"/>
    <property type="project" value="InterPro"/>
</dbReference>
<name>A0A3B0T4F3_9ZZZZ</name>
<sequence length="92" mass="10202">MSGIVFLFVDLIDIYVWIVIAGAVLSWLISFNVVDPRNQIVGSIGNFLHRVTEPALAPIRRLMPDLGGIDLSPVVLIFGLFLLQRVILAIFL</sequence>
<dbReference type="InterPro" id="IPR003425">
    <property type="entry name" value="CCB3/YggT"/>
</dbReference>
<proteinExistence type="predicted"/>
<evidence type="ECO:0000256" key="1">
    <source>
        <dbReference type="SAM" id="Phobius"/>
    </source>
</evidence>
<keyword evidence="2" id="KW-0131">Cell cycle</keyword>
<organism evidence="2">
    <name type="scientific">hydrothermal vent metagenome</name>
    <dbReference type="NCBI Taxonomy" id="652676"/>
    <lineage>
        <taxon>unclassified sequences</taxon>
        <taxon>metagenomes</taxon>
        <taxon>ecological metagenomes</taxon>
    </lineage>
</organism>
<dbReference type="Pfam" id="PF02325">
    <property type="entry name" value="CCB3_YggT"/>
    <property type="match status" value="1"/>
</dbReference>
<gene>
    <name evidence="2" type="ORF">MNBD_ALPHA09-1006</name>
</gene>
<dbReference type="PANTHER" id="PTHR33219">
    <property type="entry name" value="YLMG HOMOLOG PROTEIN 2, CHLOROPLASTIC"/>
    <property type="match status" value="1"/>
</dbReference>
<keyword evidence="1" id="KW-1133">Transmembrane helix</keyword>
<dbReference type="EMBL" id="UOEM01000023">
    <property type="protein sequence ID" value="VAW10943.1"/>
    <property type="molecule type" value="Genomic_DNA"/>
</dbReference>
<reference evidence="2" key="1">
    <citation type="submission" date="2018-06" db="EMBL/GenBank/DDBJ databases">
        <authorList>
            <person name="Zhirakovskaya E."/>
        </authorList>
    </citation>
    <scope>NUCLEOTIDE SEQUENCE</scope>
</reference>
<protein>
    <submittedName>
        <fullName evidence="2">Cell division integral membrane protein, YggT and half-length relatives</fullName>
    </submittedName>
</protein>
<feature type="transmembrane region" description="Helical" evidence="1">
    <location>
        <begin position="71"/>
        <end position="91"/>
    </location>
</feature>
<keyword evidence="2" id="KW-0132">Cell division</keyword>
<keyword evidence="1" id="KW-0472">Membrane</keyword>
<feature type="transmembrane region" description="Helical" evidence="1">
    <location>
        <begin position="7"/>
        <end position="29"/>
    </location>
</feature>
<evidence type="ECO:0000313" key="2">
    <source>
        <dbReference type="EMBL" id="VAW10943.1"/>
    </source>
</evidence>
<dbReference type="AlphaFoldDB" id="A0A3B0T4F3"/>
<dbReference type="GO" id="GO:0051301">
    <property type="term" value="P:cell division"/>
    <property type="evidence" value="ECO:0007669"/>
    <property type="project" value="UniProtKB-KW"/>
</dbReference>
<keyword evidence="1" id="KW-0812">Transmembrane</keyword>
<dbReference type="PANTHER" id="PTHR33219:SF14">
    <property type="entry name" value="PROTEIN COFACTOR ASSEMBLY OF COMPLEX C SUBUNIT B CCB3, CHLOROPLASTIC-RELATED"/>
    <property type="match status" value="1"/>
</dbReference>
<accession>A0A3B0T4F3</accession>